<keyword evidence="1 4" id="KW-0328">Glycosyltransferase</keyword>
<proteinExistence type="predicted"/>
<dbReference type="InterPro" id="IPR005940">
    <property type="entry name" value="Anthranilate_Pribosyl_Tfrase"/>
</dbReference>
<dbReference type="GO" id="GO:0016757">
    <property type="term" value="F:glycosyltransferase activity"/>
    <property type="evidence" value="ECO:0007669"/>
    <property type="project" value="UniProtKB-KW"/>
</dbReference>
<protein>
    <submittedName>
        <fullName evidence="4">Anthranilate phosphoribosyltransferase family protein</fullName>
    </submittedName>
</protein>
<dbReference type="SUPFAM" id="SSF52418">
    <property type="entry name" value="Nucleoside phosphorylase/phosphoribosyltransferase catalytic domain"/>
    <property type="match status" value="1"/>
</dbReference>
<dbReference type="PANTHER" id="PTHR43285">
    <property type="entry name" value="ANTHRANILATE PHOSPHORIBOSYLTRANSFERASE"/>
    <property type="match status" value="1"/>
</dbReference>
<organism evidence="4 5">
    <name type="scientific">Phormidium yuhuli AB48</name>
    <dbReference type="NCBI Taxonomy" id="2940671"/>
    <lineage>
        <taxon>Bacteria</taxon>
        <taxon>Bacillati</taxon>
        <taxon>Cyanobacteriota</taxon>
        <taxon>Cyanophyceae</taxon>
        <taxon>Oscillatoriophycideae</taxon>
        <taxon>Oscillatoriales</taxon>
        <taxon>Oscillatoriaceae</taxon>
        <taxon>Phormidium</taxon>
        <taxon>Phormidium yuhuli</taxon>
    </lineage>
</organism>
<evidence type="ECO:0000256" key="2">
    <source>
        <dbReference type="ARBA" id="ARBA00022679"/>
    </source>
</evidence>
<feature type="domain" description="Glycosyl transferase family 3 N-terminal" evidence="3">
    <location>
        <begin position="13"/>
        <end position="74"/>
    </location>
</feature>
<dbReference type="Proteomes" id="UP001056708">
    <property type="component" value="Chromosome"/>
</dbReference>
<dbReference type="PANTHER" id="PTHR43285:SF3">
    <property type="entry name" value="SLL1634 PROTEIN"/>
    <property type="match status" value="1"/>
</dbReference>
<dbReference type="InterPro" id="IPR036320">
    <property type="entry name" value="Glycosyl_Trfase_fam3_N_dom_sf"/>
</dbReference>
<gene>
    <name evidence="4" type="ORF">NEA10_19605</name>
</gene>
<sequence>MALVTMSYNFRPFIQAVGSGPHTGKNLSREDAAQAMGMMLSSDATPAQIGAFLIAHRIQRPRGEELAGFLDACDRQAQKLPAIEELVTVLGCPYDGRSRTAPVTVITALGLAVDGVPCLTHGSGRMPTKYGMPLIDIWQGLGVDWTKLDRDRLSQSLRQHQLSFYYQPNFFPAAEQLVAYRDQLGKRPPIATMELMWTPYDGKVHLVCGFVHPPTEGLFQTALNLRQQTCFTTVKGLEGSCDLPRSRPAIIGQYGQAQGDNHNPEWERLHLHPIEYDLGGSDVSLESEPGYIEMLQQTIRGDNTPLTPAAIWNLGFYLWRCGVSGSLQQGLTTAEQNLSQGRLMAKVQELRHYVC</sequence>
<reference evidence="4" key="1">
    <citation type="submission" date="2022-06" db="EMBL/GenBank/DDBJ databases">
        <title>Genome sequence of Phormidium yuhuli AB48 isolated from an industrial photobioreactor environment.</title>
        <authorList>
            <person name="Qiu Y."/>
            <person name="Noonan A.J.C."/>
            <person name="Dofher K."/>
            <person name="Koch M."/>
            <person name="Kieft B."/>
            <person name="Lin X."/>
            <person name="Ziels R.M."/>
            <person name="Hallam S.J."/>
        </authorList>
    </citation>
    <scope>NUCLEOTIDE SEQUENCE</scope>
    <source>
        <strain evidence="4">AB48</strain>
    </source>
</reference>
<dbReference type="Gene3D" id="1.20.970.10">
    <property type="entry name" value="Transferase, Pyrimidine Nucleoside Phosphorylase, Chain C"/>
    <property type="match status" value="1"/>
</dbReference>
<dbReference type="EMBL" id="CP098611">
    <property type="protein sequence ID" value="USR91001.1"/>
    <property type="molecule type" value="Genomic_DNA"/>
</dbReference>
<dbReference type="InterPro" id="IPR035902">
    <property type="entry name" value="Nuc_phospho_transferase"/>
</dbReference>
<keyword evidence="5" id="KW-1185">Reference proteome</keyword>
<evidence type="ECO:0000256" key="1">
    <source>
        <dbReference type="ARBA" id="ARBA00022676"/>
    </source>
</evidence>
<evidence type="ECO:0000259" key="3">
    <source>
        <dbReference type="Pfam" id="PF02885"/>
    </source>
</evidence>
<dbReference type="RefSeq" id="WP_252663027.1">
    <property type="nucleotide sequence ID" value="NZ_CP098611.1"/>
</dbReference>
<name>A0ABY5ARN7_9CYAN</name>
<dbReference type="Gene3D" id="3.40.1030.10">
    <property type="entry name" value="Nucleoside phosphorylase/phosphoribosyltransferase catalytic domain"/>
    <property type="match status" value="1"/>
</dbReference>
<keyword evidence="2" id="KW-0808">Transferase</keyword>
<dbReference type="InterPro" id="IPR017459">
    <property type="entry name" value="Glycosyl_Trfase_fam3_N_dom"/>
</dbReference>
<evidence type="ECO:0000313" key="5">
    <source>
        <dbReference type="Proteomes" id="UP001056708"/>
    </source>
</evidence>
<dbReference type="Pfam" id="PF02885">
    <property type="entry name" value="Glycos_trans_3N"/>
    <property type="match status" value="1"/>
</dbReference>
<dbReference type="SUPFAM" id="SSF47648">
    <property type="entry name" value="Nucleoside phosphorylase/phosphoribosyltransferase N-terminal domain"/>
    <property type="match status" value="1"/>
</dbReference>
<accession>A0ABY5ARN7</accession>
<dbReference type="NCBIfam" id="NF005635">
    <property type="entry name" value="PRK07394.1"/>
    <property type="match status" value="1"/>
</dbReference>
<evidence type="ECO:0000313" key="4">
    <source>
        <dbReference type="EMBL" id="USR91001.1"/>
    </source>
</evidence>